<dbReference type="Proteomes" id="UP000564806">
    <property type="component" value="Unassembled WGS sequence"/>
</dbReference>
<dbReference type="RefSeq" id="WP_175372174.1">
    <property type="nucleotide sequence ID" value="NZ_JABWCS010000210.1"/>
</dbReference>
<feature type="signal peptide" evidence="1">
    <location>
        <begin position="1"/>
        <end position="25"/>
    </location>
</feature>
<evidence type="ECO:0008006" key="4">
    <source>
        <dbReference type="Google" id="ProtNLM"/>
    </source>
</evidence>
<evidence type="ECO:0000313" key="2">
    <source>
        <dbReference type="EMBL" id="NUU61668.1"/>
    </source>
</evidence>
<keyword evidence="3" id="KW-1185">Reference proteome</keyword>
<reference evidence="2" key="1">
    <citation type="submission" date="2020-06" db="EMBL/GenBank/DDBJ databases">
        <title>Paenibacillus sp. nov., isolated from soil.</title>
        <authorList>
            <person name="Seo Y.L."/>
        </authorList>
    </citation>
    <scope>NUCLEOTIDE SEQUENCE [LARGE SCALE GENOMIC DNA]</scope>
    <source>
        <strain evidence="2">JW14</strain>
    </source>
</reference>
<dbReference type="AlphaFoldDB" id="A0A850EKY3"/>
<name>A0A850EKY3_9BACL</name>
<sequence>MKKLLWILCLTALATILITGCNTNKAENAAIQAAETYKNKEYYVAASDNLLSIESIEKRNEEMKPFFTENFSEKAIATRYTTLPVSVAHTHQASVTSENLKFTVLDQTDDWTDLKYTADLVLLDQENKEIARVPLEGILTLFLVDGKWLVQGDRFDKVAFQKLL</sequence>
<protein>
    <recommendedName>
        <fullName evidence="4">DUF4829 domain-containing protein</fullName>
    </recommendedName>
</protein>
<proteinExistence type="predicted"/>
<evidence type="ECO:0000313" key="3">
    <source>
        <dbReference type="Proteomes" id="UP000564806"/>
    </source>
</evidence>
<accession>A0A850EKY3</accession>
<organism evidence="2 3">
    <name type="scientific">Paenibacillus agri</name>
    <dbReference type="NCBI Taxonomy" id="2744309"/>
    <lineage>
        <taxon>Bacteria</taxon>
        <taxon>Bacillati</taxon>
        <taxon>Bacillota</taxon>
        <taxon>Bacilli</taxon>
        <taxon>Bacillales</taxon>
        <taxon>Paenibacillaceae</taxon>
        <taxon>Paenibacillus</taxon>
    </lineage>
</organism>
<keyword evidence="1" id="KW-0732">Signal</keyword>
<gene>
    <name evidence="2" type="ORF">HPT30_15095</name>
</gene>
<comment type="caution">
    <text evidence="2">The sequence shown here is derived from an EMBL/GenBank/DDBJ whole genome shotgun (WGS) entry which is preliminary data.</text>
</comment>
<dbReference type="EMBL" id="JABWCS010000210">
    <property type="protein sequence ID" value="NUU61668.1"/>
    <property type="molecule type" value="Genomic_DNA"/>
</dbReference>
<evidence type="ECO:0000256" key="1">
    <source>
        <dbReference type="SAM" id="SignalP"/>
    </source>
</evidence>
<feature type="chain" id="PRO_5039678555" description="DUF4829 domain-containing protein" evidence="1">
    <location>
        <begin position="26"/>
        <end position="164"/>
    </location>
</feature>
<dbReference type="PROSITE" id="PS51257">
    <property type="entry name" value="PROKAR_LIPOPROTEIN"/>
    <property type="match status" value="1"/>
</dbReference>